<name>A0ACA9KXP2_9GLOM</name>
<evidence type="ECO:0000313" key="2">
    <source>
        <dbReference type="Proteomes" id="UP000789366"/>
    </source>
</evidence>
<gene>
    <name evidence="1" type="ORF">SPELUC_LOCUS2947</name>
</gene>
<dbReference type="Proteomes" id="UP000789366">
    <property type="component" value="Unassembled WGS sequence"/>
</dbReference>
<keyword evidence="2" id="KW-1185">Reference proteome</keyword>
<evidence type="ECO:0000313" key="1">
    <source>
        <dbReference type="EMBL" id="CAG8499550.1"/>
    </source>
</evidence>
<reference evidence="1" key="1">
    <citation type="submission" date="2021-06" db="EMBL/GenBank/DDBJ databases">
        <authorList>
            <person name="Kallberg Y."/>
            <person name="Tangrot J."/>
            <person name="Rosling A."/>
        </authorList>
    </citation>
    <scope>NUCLEOTIDE SEQUENCE</scope>
    <source>
        <strain evidence="1">28 12/20/2015</strain>
    </source>
</reference>
<dbReference type="EMBL" id="CAJVPW010002116">
    <property type="protein sequence ID" value="CAG8499550.1"/>
    <property type="molecule type" value="Genomic_DNA"/>
</dbReference>
<accession>A0ACA9KXP2</accession>
<sequence>MYISELKEEKKKFKRTFVSKSTTHIEFEDLDFHYHYDEDIVIIWCPNDQMAIFIHREMKLTTKQRLIKKLERKKKCYFKKLTKLFKKNGHKEVDDDMDFWCCG</sequence>
<comment type="caution">
    <text evidence="1">The sequence shown here is derived from an EMBL/GenBank/DDBJ whole genome shotgun (WGS) entry which is preliminary data.</text>
</comment>
<organism evidence="1 2">
    <name type="scientific">Cetraspora pellucida</name>
    <dbReference type="NCBI Taxonomy" id="1433469"/>
    <lineage>
        <taxon>Eukaryota</taxon>
        <taxon>Fungi</taxon>
        <taxon>Fungi incertae sedis</taxon>
        <taxon>Mucoromycota</taxon>
        <taxon>Glomeromycotina</taxon>
        <taxon>Glomeromycetes</taxon>
        <taxon>Diversisporales</taxon>
        <taxon>Gigasporaceae</taxon>
        <taxon>Cetraspora</taxon>
    </lineage>
</organism>
<protein>
    <submittedName>
        <fullName evidence="1">7465_t:CDS:1</fullName>
    </submittedName>
</protein>
<proteinExistence type="predicted"/>